<dbReference type="Pfam" id="PF00079">
    <property type="entry name" value="Serpin"/>
    <property type="match status" value="1"/>
</dbReference>
<feature type="non-terminal residue" evidence="2">
    <location>
        <position position="158"/>
    </location>
</feature>
<dbReference type="EMBL" id="JAULJE010000006">
    <property type="protein sequence ID" value="KAK1342155.1"/>
    <property type="molecule type" value="Genomic_DNA"/>
</dbReference>
<dbReference type="Proteomes" id="UP001177744">
    <property type="component" value="Unassembled WGS sequence"/>
</dbReference>
<evidence type="ECO:0000313" key="2">
    <source>
        <dbReference type="EMBL" id="KAK1342155.1"/>
    </source>
</evidence>
<protein>
    <recommendedName>
        <fullName evidence="1">Serpin domain-containing protein</fullName>
    </recommendedName>
</protein>
<dbReference type="AlphaFoldDB" id="A0AA40I449"/>
<evidence type="ECO:0000259" key="1">
    <source>
        <dbReference type="Pfam" id="PF00079"/>
    </source>
</evidence>
<evidence type="ECO:0000313" key="3">
    <source>
        <dbReference type="Proteomes" id="UP001177744"/>
    </source>
</evidence>
<dbReference type="InterPro" id="IPR023796">
    <property type="entry name" value="Serpin_dom"/>
</dbReference>
<dbReference type="Gene3D" id="2.30.39.10">
    <property type="entry name" value="Alpha-1-antitrypsin, domain 1"/>
    <property type="match status" value="1"/>
</dbReference>
<sequence length="158" mass="17117">MPQHPAACTPVSAKQALALMLAGPKGLDVGPKQGSIAQRAPVSTSFQSAWWQRSPSTDTQLLPFTCAQVLVLQVPMMYQMTRRVPSRPARCLKPAQDRVGHQGGVLELPYLGRAGSLLLVLPCDTDTPLSHTEAHLTASIIRVRTTSLRRARSEVCLP</sequence>
<proteinExistence type="predicted"/>
<dbReference type="InterPro" id="IPR036186">
    <property type="entry name" value="Serpin_sf"/>
</dbReference>
<accession>A0AA40I449</accession>
<keyword evidence="3" id="KW-1185">Reference proteome</keyword>
<reference evidence="2" key="1">
    <citation type="submission" date="2023-06" db="EMBL/GenBank/DDBJ databases">
        <title>Reference genome for the Northern bat (Eptesicus nilssonii), a most northern bat species.</title>
        <authorList>
            <person name="Laine V.N."/>
            <person name="Pulliainen A.T."/>
            <person name="Lilley T.M."/>
        </authorList>
    </citation>
    <scope>NUCLEOTIDE SEQUENCE</scope>
    <source>
        <strain evidence="2">BLF_Eptnil</strain>
        <tissue evidence="2">Kidney</tissue>
    </source>
</reference>
<gene>
    <name evidence="2" type="ORF">QTO34_016912</name>
</gene>
<dbReference type="SUPFAM" id="SSF56574">
    <property type="entry name" value="Serpins"/>
    <property type="match status" value="1"/>
</dbReference>
<comment type="caution">
    <text evidence="2">The sequence shown here is derived from an EMBL/GenBank/DDBJ whole genome shotgun (WGS) entry which is preliminary data.</text>
</comment>
<feature type="domain" description="Serpin" evidence="1">
    <location>
        <begin position="45"/>
        <end position="158"/>
    </location>
</feature>
<name>A0AA40I449_CNENI</name>
<dbReference type="InterPro" id="IPR042185">
    <property type="entry name" value="Serpin_sf_2"/>
</dbReference>
<organism evidence="2 3">
    <name type="scientific">Cnephaeus nilssonii</name>
    <name type="common">Northern bat</name>
    <name type="synonym">Eptesicus nilssonii</name>
    <dbReference type="NCBI Taxonomy" id="3371016"/>
    <lineage>
        <taxon>Eukaryota</taxon>
        <taxon>Metazoa</taxon>
        <taxon>Chordata</taxon>
        <taxon>Craniata</taxon>
        <taxon>Vertebrata</taxon>
        <taxon>Euteleostomi</taxon>
        <taxon>Mammalia</taxon>
        <taxon>Eutheria</taxon>
        <taxon>Laurasiatheria</taxon>
        <taxon>Chiroptera</taxon>
        <taxon>Yangochiroptera</taxon>
        <taxon>Vespertilionidae</taxon>
        <taxon>Cnephaeus</taxon>
    </lineage>
</organism>